<dbReference type="RefSeq" id="WP_345717447.1">
    <property type="nucleotide sequence ID" value="NZ_BAABFP010000007.1"/>
</dbReference>
<dbReference type="Proteomes" id="UP001596189">
    <property type="component" value="Unassembled WGS sequence"/>
</dbReference>
<dbReference type="InterPro" id="IPR011042">
    <property type="entry name" value="6-blade_b-propeller_TolB-like"/>
</dbReference>
<dbReference type="EMBL" id="JBHSRD010000008">
    <property type="protein sequence ID" value="MFC6008911.1"/>
    <property type="molecule type" value="Genomic_DNA"/>
</dbReference>
<evidence type="ECO:0000313" key="4">
    <source>
        <dbReference type="Proteomes" id="UP001596189"/>
    </source>
</evidence>
<keyword evidence="4" id="KW-1185">Reference proteome</keyword>
<comment type="similarity">
    <text evidence="1">Belongs to the SMP-30/CGR1 family.</text>
</comment>
<dbReference type="GO" id="GO:0016787">
    <property type="term" value="F:hydrolase activity"/>
    <property type="evidence" value="ECO:0007669"/>
    <property type="project" value="UniProtKB-KW"/>
</dbReference>
<keyword evidence="3" id="KW-0378">Hydrolase</keyword>
<sequence length="283" mass="29571">MTSAEQVTDVCTAHGEGAVWSDSWSGLRFVDMLAGAVLSLADDGSVTRQHVGAVAACVRPRAGGGMVVATERGFALYDAQDRLEWSADLWDDAGVRMNEGSCDPDGRFWCGSMAYDERVGGGTLYRLAADRGTTVVRGGQSIPNGLGFSPDGTLGYHADSGLREVTRYDYDPVGGLVDGRTFVKLPEGQGTPDGLTVDAGGRVWIAVWGGGQVRCYSPDGVLEEVVDVPARQTTSCTFGGPKLHDLYVTTSRKGLGAAAEPAAGALFVVPGLSVGQPVLPFHG</sequence>
<dbReference type="Pfam" id="PF08450">
    <property type="entry name" value="SGL"/>
    <property type="match status" value="1"/>
</dbReference>
<protein>
    <submittedName>
        <fullName evidence="3">SMP-30/gluconolactonase/LRE family protein</fullName>
        <ecNumber evidence="3">3.1.1.99</ecNumber>
    </submittedName>
</protein>
<gene>
    <name evidence="3" type="ORF">ACFQDO_17395</name>
</gene>
<dbReference type="PANTHER" id="PTHR10907">
    <property type="entry name" value="REGUCALCIN"/>
    <property type="match status" value="1"/>
</dbReference>
<proteinExistence type="inferred from homology"/>
<dbReference type="SUPFAM" id="SSF63829">
    <property type="entry name" value="Calcium-dependent phosphotriesterase"/>
    <property type="match status" value="1"/>
</dbReference>
<evidence type="ECO:0000313" key="3">
    <source>
        <dbReference type="EMBL" id="MFC6008911.1"/>
    </source>
</evidence>
<name>A0ABW1JJ57_9ACTN</name>
<dbReference type="InterPro" id="IPR013658">
    <property type="entry name" value="SGL"/>
</dbReference>
<dbReference type="Gene3D" id="2.120.10.30">
    <property type="entry name" value="TolB, C-terminal domain"/>
    <property type="match status" value="1"/>
</dbReference>
<evidence type="ECO:0000259" key="2">
    <source>
        <dbReference type="Pfam" id="PF08450"/>
    </source>
</evidence>
<organism evidence="3 4">
    <name type="scientific">Angustibacter luteus</name>
    <dbReference type="NCBI Taxonomy" id="658456"/>
    <lineage>
        <taxon>Bacteria</taxon>
        <taxon>Bacillati</taxon>
        <taxon>Actinomycetota</taxon>
        <taxon>Actinomycetes</taxon>
        <taxon>Kineosporiales</taxon>
        <taxon>Kineosporiaceae</taxon>
    </lineage>
</organism>
<evidence type="ECO:0000256" key="1">
    <source>
        <dbReference type="ARBA" id="ARBA00008853"/>
    </source>
</evidence>
<comment type="caution">
    <text evidence="3">The sequence shown here is derived from an EMBL/GenBank/DDBJ whole genome shotgun (WGS) entry which is preliminary data.</text>
</comment>
<dbReference type="PANTHER" id="PTHR10907:SF47">
    <property type="entry name" value="REGUCALCIN"/>
    <property type="match status" value="1"/>
</dbReference>
<dbReference type="PRINTS" id="PR01790">
    <property type="entry name" value="SMP30FAMILY"/>
</dbReference>
<reference evidence="4" key="1">
    <citation type="journal article" date="2019" name="Int. J. Syst. Evol. Microbiol.">
        <title>The Global Catalogue of Microorganisms (GCM) 10K type strain sequencing project: providing services to taxonomists for standard genome sequencing and annotation.</title>
        <authorList>
            <consortium name="The Broad Institute Genomics Platform"/>
            <consortium name="The Broad Institute Genome Sequencing Center for Infectious Disease"/>
            <person name="Wu L."/>
            <person name="Ma J."/>
        </authorList>
    </citation>
    <scope>NUCLEOTIDE SEQUENCE [LARGE SCALE GENOMIC DNA]</scope>
    <source>
        <strain evidence="4">KACC 14249</strain>
    </source>
</reference>
<dbReference type="EC" id="3.1.1.99" evidence="3"/>
<accession>A0ABW1JJ57</accession>
<dbReference type="InterPro" id="IPR005511">
    <property type="entry name" value="SMP-30"/>
</dbReference>
<feature type="domain" description="SMP-30/Gluconolactonase/LRE-like region" evidence="2">
    <location>
        <begin position="15"/>
        <end position="251"/>
    </location>
</feature>